<dbReference type="STRING" id="2025994.A0A2T3A213"/>
<dbReference type="PANTHER" id="PTHR30383">
    <property type="entry name" value="THIOESTERASE 1/PROTEASE 1/LYSOPHOSPHOLIPASE L1"/>
    <property type="match status" value="1"/>
</dbReference>
<dbReference type="Gene3D" id="3.40.50.1110">
    <property type="entry name" value="SGNH hydrolase"/>
    <property type="match status" value="1"/>
</dbReference>
<feature type="domain" description="SGNH hydrolase-type esterase" evidence="3">
    <location>
        <begin position="104"/>
        <end position="303"/>
    </location>
</feature>
<gene>
    <name evidence="4" type="ORF">BD289DRAFT_454818</name>
</gene>
<organism evidence="4 5">
    <name type="scientific">Coniella lustricola</name>
    <dbReference type="NCBI Taxonomy" id="2025994"/>
    <lineage>
        <taxon>Eukaryota</taxon>
        <taxon>Fungi</taxon>
        <taxon>Dikarya</taxon>
        <taxon>Ascomycota</taxon>
        <taxon>Pezizomycotina</taxon>
        <taxon>Sordariomycetes</taxon>
        <taxon>Sordariomycetidae</taxon>
        <taxon>Diaporthales</taxon>
        <taxon>Schizoparmaceae</taxon>
        <taxon>Coniella</taxon>
    </lineage>
</organism>
<name>A0A2T3A213_9PEZI</name>
<proteinExistence type="predicted"/>
<feature type="compositionally biased region" description="Low complexity" evidence="1">
    <location>
        <begin position="17"/>
        <end position="32"/>
    </location>
</feature>
<reference evidence="4 5" key="1">
    <citation type="journal article" date="2018" name="Mycol. Prog.">
        <title>Coniella lustricola, a new species from submerged detritus.</title>
        <authorList>
            <person name="Raudabaugh D.B."/>
            <person name="Iturriaga T."/>
            <person name="Carver A."/>
            <person name="Mondo S."/>
            <person name="Pangilinan J."/>
            <person name="Lipzen A."/>
            <person name="He G."/>
            <person name="Amirebrahimi M."/>
            <person name="Grigoriev I.V."/>
            <person name="Miller A.N."/>
        </authorList>
    </citation>
    <scope>NUCLEOTIDE SEQUENCE [LARGE SCALE GENOMIC DNA]</scope>
    <source>
        <strain evidence="4 5">B22-T-1</strain>
    </source>
</reference>
<sequence length="328" mass="35287">MDTSSRASGPQPPSPNLSTTQSSLSHGSSLTSHDLEKSAVSQPQASSRFAALNPKTWTRKQRIFALVGLVILSMALIPAIVVPVVTQQAKHKVANDTALRIMPLGASITYGFLSTDGNGYREDLLDLLERGGNTQISYVGSRNNGTMDENAVEGWPGYRIDQVMAKAAAAVPRYLPNVILLNVGTNDCVQNWNMDNTTQKSTVEPSLTTNSTFDVGDRMRILVNDLLEWSPNTTVIMSTLILNKQDAVNTRVNDANAQFRDVAAALKADGKRVVLADMTTAAGGPNITTMADVTHPNDVGYALMANRWYVALQEAGQQGLLMAPDPTS</sequence>
<accession>A0A2T3A213</accession>
<dbReference type="AlphaFoldDB" id="A0A2T3A213"/>
<evidence type="ECO:0000259" key="3">
    <source>
        <dbReference type="Pfam" id="PF13472"/>
    </source>
</evidence>
<dbReference type="InterPro" id="IPR013830">
    <property type="entry name" value="SGNH_hydro"/>
</dbReference>
<dbReference type="InParanoid" id="A0A2T3A213"/>
<dbReference type="PANTHER" id="PTHR30383:SF31">
    <property type="entry name" value="SGNH HYDROLASE-TYPE ESTERASE DOMAIN-CONTAINING PROTEIN-RELATED"/>
    <property type="match status" value="1"/>
</dbReference>
<keyword evidence="5" id="KW-1185">Reference proteome</keyword>
<evidence type="ECO:0000256" key="1">
    <source>
        <dbReference type="SAM" id="MobiDB-lite"/>
    </source>
</evidence>
<evidence type="ECO:0000313" key="5">
    <source>
        <dbReference type="Proteomes" id="UP000241462"/>
    </source>
</evidence>
<evidence type="ECO:0000256" key="2">
    <source>
        <dbReference type="SAM" id="Phobius"/>
    </source>
</evidence>
<keyword evidence="2" id="KW-1133">Transmembrane helix</keyword>
<evidence type="ECO:0000313" key="4">
    <source>
        <dbReference type="EMBL" id="PSR81424.1"/>
    </source>
</evidence>
<dbReference type="SUPFAM" id="SSF52266">
    <property type="entry name" value="SGNH hydrolase"/>
    <property type="match status" value="1"/>
</dbReference>
<feature type="transmembrane region" description="Helical" evidence="2">
    <location>
        <begin position="63"/>
        <end position="85"/>
    </location>
</feature>
<keyword evidence="4" id="KW-0378">Hydrolase</keyword>
<protein>
    <submittedName>
        <fullName evidence="4">SGNH hydrolase-type esterase domain-containing protein</fullName>
    </submittedName>
</protein>
<dbReference type="Pfam" id="PF13472">
    <property type="entry name" value="Lipase_GDSL_2"/>
    <property type="match status" value="1"/>
</dbReference>
<dbReference type="InterPro" id="IPR036514">
    <property type="entry name" value="SGNH_hydro_sf"/>
</dbReference>
<dbReference type="Proteomes" id="UP000241462">
    <property type="component" value="Unassembled WGS sequence"/>
</dbReference>
<dbReference type="CDD" id="cd01833">
    <property type="entry name" value="XynB_like"/>
    <property type="match status" value="1"/>
</dbReference>
<keyword evidence="2" id="KW-0472">Membrane</keyword>
<dbReference type="GO" id="GO:0004622">
    <property type="term" value="F:phosphatidylcholine lysophospholipase activity"/>
    <property type="evidence" value="ECO:0007669"/>
    <property type="project" value="TreeGrafter"/>
</dbReference>
<feature type="region of interest" description="Disordered" evidence="1">
    <location>
        <begin position="1"/>
        <end position="45"/>
    </location>
</feature>
<dbReference type="EMBL" id="KZ678503">
    <property type="protein sequence ID" value="PSR81424.1"/>
    <property type="molecule type" value="Genomic_DNA"/>
</dbReference>
<dbReference type="OrthoDB" id="6123at2759"/>
<keyword evidence="2" id="KW-0812">Transmembrane</keyword>
<dbReference type="InterPro" id="IPR051532">
    <property type="entry name" value="Ester_Hydrolysis_Enzymes"/>
</dbReference>